<proteinExistence type="inferred from homology"/>
<dbReference type="InterPro" id="IPR039362">
    <property type="entry name" value="ATG29_sf"/>
</dbReference>
<dbReference type="STRING" id="1314773.A0A3N2PLQ0"/>
<dbReference type="Proteomes" id="UP000272025">
    <property type="component" value="Unassembled WGS sequence"/>
</dbReference>
<dbReference type="PANTHER" id="PTHR40012">
    <property type="entry name" value="AUTOPHAGY-RELATED PROTEIN 29"/>
    <property type="match status" value="1"/>
</dbReference>
<dbReference type="GO" id="GO:0015031">
    <property type="term" value="P:protein transport"/>
    <property type="evidence" value="ECO:0007669"/>
    <property type="project" value="UniProtKB-KW"/>
</dbReference>
<dbReference type="Gene3D" id="1.10.10.2570">
    <property type="match status" value="1"/>
</dbReference>
<dbReference type="GO" id="GO:0000045">
    <property type="term" value="P:autophagosome assembly"/>
    <property type="evidence" value="ECO:0007669"/>
    <property type="project" value="InterPro"/>
</dbReference>
<evidence type="ECO:0000256" key="5">
    <source>
        <dbReference type="ARBA" id="ARBA00022927"/>
    </source>
</evidence>
<feature type="compositionally biased region" description="Polar residues" evidence="7">
    <location>
        <begin position="263"/>
        <end position="277"/>
    </location>
</feature>
<organism evidence="9 10">
    <name type="scientific">Sodiomyces alkalinus (strain CBS 110278 / VKM F-3762 / F11)</name>
    <name type="common">Alkaliphilic filamentous fungus</name>
    <dbReference type="NCBI Taxonomy" id="1314773"/>
    <lineage>
        <taxon>Eukaryota</taxon>
        <taxon>Fungi</taxon>
        <taxon>Dikarya</taxon>
        <taxon>Ascomycota</taxon>
        <taxon>Pezizomycotina</taxon>
        <taxon>Sordariomycetes</taxon>
        <taxon>Hypocreomycetidae</taxon>
        <taxon>Glomerellales</taxon>
        <taxon>Plectosphaerellaceae</taxon>
        <taxon>Sodiomyces</taxon>
    </lineage>
</organism>
<evidence type="ECO:0000259" key="8">
    <source>
        <dbReference type="Pfam" id="PF18388"/>
    </source>
</evidence>
<dbReference type="AlphaFoldDB" id="A0A3N2PLQ0"/>
<keyword evidence="10" id="KW-1185">Reference proteome</keyword>
<feature type="compositionally biased region" description="Polar residues" evidence="7">
    <location>
        <begin position="135"/>
        <end position="145"/>
    </location>
</feature>
<feature type="domain" description="Atg29 N-terminal" evidence="8">
    <location>
        <begin position="6"/>
        <end position="51"/>
    </location>
</feature>
<dbReference type="PANTHER" id="PTHR40012:SF1">
    <property type="entry name" value="AUTOPHAGY-RELATED PROTEIN 29"/>
    <property type="match status" value="1"/>
</dbReference>
<dbReference type="InterPro" id="IPR039113">
    <property type="entry name" value="ATG29"/>
</dbReference>
<evidence type="ECO:0000256" key="4">
    <source>
        <dbReference type="ARBA" id="ARBA00022448"/>
    </source>
</evidence>
<evidence type="ECO:0000313" key="9">
    <source>
        <dbReference type="EMBL" id="ROT35447.1"/>
    </source>
</evidence>
<feature type="compositionally biased region" description="Polar residues" evidence="7">
    <location>
        <begin position="308"/>
        <end position="320"/>
    </location>
</feature>
<comment type="subcellular location">
    <subcellularLocation>
        <location evidence="1">Preautophagosomal structure</location>
    </subcellularLocation>
</comment>
<dbReference type="InterPro" id="IPR040666">
    <property type="entry name" value="Atg29_N"/>
</dbReference>
<evidence type="ECO:0000256" key="3">
    <source>
        <dbReference type="ARBA" id="ARBA00013784"/>
    </source>
</evidence>
<evidence type="ECO:0000256" key="6">
    <source>
        <dbReference type="ARBA" id="ARBA00023006"/>
    </source>
</evidence>
<dbReference type="RefSeq" id="XP_028463253.1">
    <property type="nucleotide sequence ID" value="XM_028612687.1"/>
</dbReference>
<dbReference type="GeneID" id="39581165"/>
<evidence type="ECO:0000256" key="2">
    <source>
        <dbReference type="ARBA" id="ARBA00010082"/>
    </source>
</evidence>
<keyword evidence="6" id="KW-0072">Autophagy</keyword>
<keyword evidence="5" id="KW-0653">Protein transport</keyword>
<dbReference type="GO" id="GO:0000407">
    <property type="term" value="C:phagophore assembly site"/>
    <property type="evidence" value="ECO:0007669"/>
    <property type="project" value="UniProtKB-SubCell"/>
</dbReference>
<dbReference type="EMBL" id="ML119061">
    <property type="protein sequence ID" value="ROT35447.1"/>
    <property type="molecule type" value="Genomic_DNA"/>
</dbReference>
<evidence type="ECO:0000313" key="10">
    <source>
        <dbReference type="Proteomes" id="UP000272025"/>
    </source>
</evidence>
<comment type="similarity">
    <text evidence="2">Belongs to the ATG29 family.</text>
</comment>
<feature type="compositionally biased region" description="Basic and acidic residues" evidence="7">
    <location>
        <begin position="236"/>
        <end position="245"/>
    </location>
</feature>
<sequence length="425" mass="45015">MVDPNFTVYIRLPIPRGDFVDPPPIDWDSSKDDTLWSIVSGAAKTEIDSLRFAVTVPFLLQQAAYLTERHASQVRAQVRKATAAAKGSAAPSPVPMSEHPTQHARAISALSLRRDSRIDGSGVGTPVPSALRPNVSRNPSANTAVHVSVNAGNGTGGSISSPRTKPPPPPSLQQLQLPQQKQRHRLASLPVESPQSPGPASPSPDDSSSFDSSEDSESPPAQSRIIRRPPRFQPAHRNEGGPRDFGDDDDDDETDAEPAFAAQPTTGTSNSSVQDLASTIRGDPATSRRPDKGKGKGKEKEKEKEKAMQQQPETSDSSATSSPALPSRGGPGGGSQRRAQGQAPLSPRRTMELAAGMKSPSRREGSDGTPSMGSSFSDLDDASITQSALEEAIASKMQDGAMGSRFSITQAFRSRYTTKGGGNQR</sequence>
<dbReference type="Pfam" id="PF18388">
    <property type="entry name" value="ATG29_N"/>
    <property type="match status" value="1"/>
</dbReference>
<evidence type="ECO:0000256" key="7">
    <source>
        <dbReference type="SAM" id="MobiDB-lite"/>
    </source>
</evidence>
<reference evidence="9 10" key="1">
    <citation type="journal article" date="2018" name="Mol. Ecol.">
        <title>The obligate alkalophilic soda-lake fungus Sodiomyces alkalinus has shifted to a protein diet.</title>
        <authorList>
            <person name="Grum-Grzhimaylo A.A."/>
            <person name="Falkoski D.L."/>
            <person name="van den Heuvel J."/>
            <person name="Valero-Jimenez C.A."/>
            <person name="Min B."/>
            <person name="Choi I.G."/>
            <person name="Lipzen A."/>
            <person name="Daum C.G."/>
            <person name="Aanen D.K."/>
            <person name="Tsang A."/>
            <person name="Henrissat B."/>
            <person name="Bilanenko E.N."/>
            <person name="de Vries R.P."/>
            <person name="van Kan J.A.L."/>
            <person name="Grigoriev I.V."/>
            <person name="Debets A.J.M."/>
        </authorList>
    </citation>
    <scope>NUCLEOTIDE SEQUENCE [LARGE SCALE GENOMIC DNA]</scope>
    <source>
        <strain evidence="9 10">F11</strain>
    </source>
</reference>
<accession>A0A3N2PLQ0</accession>
<feature type="region of interest" description="Disordered" evidence="7">
    <location>
        <begin position="116"/>
        <end position="385"/>
    </location>
</feature>
<feature type="compositionally biased region" description="Acidic residues" evidence="7">
    <location>
        <begin position="246"/>
        <end position="256"/>
    </location>
</feature>
<gene>
    <name evidence="9" type="ORF">SODALDRAFT_337443</name>
</gene>
<name>A0A3N2PLQ0_SODAK</name>
<protein>
    <recommendedName>
        <fullName evidence="3">Autophagy-related protein 29</fullName>
    </recommendedName>
</protein>
<dbReference type="OrthoDB" id="21072at2759"/>
<feature type="region of interest" description="Disordered" evidence="7">
    <location>
        <begin position="83"/>
        <end position="104"/>
    </location>
</feature>
<feature type="compositionally biased region" description="Basic and acidic residues" evidence="7">
    <location>
        <begin position="286"/>
        <end position="307"/>
    </location>
</feature>
<feature type="compositionally biased region" description="Polar residues" evidence="7">
    <location>
        <begin position="368"/>
        <end position="385"/>
    </location>
</feature>
<keyword evidence="4" id="KW-0813">Transport</keyword>
<evidence type="ECO:0000256" key="1">
    <source>
        <dbReference type="ARBA" id="ARBA00004329"/>
    </source>
</evidence>